<feature type="compositionally biased region" description="Basic and acidic residues" evidence="19">
    <location>
        <begin position="1110"/>
        <end position="1119"/>
    </location>
</feature>
<comment type="function">
    <text evidence="14">Inositol 5-phosphatase, which converts inositol 1,4,5-trisphosphate to inositol 1,4-bisphosphate. Also converts phosphatidylinositol 4,5-bisphosphate to phosphatidylinositol 4-phosphate and inositol 1,3,4,5-tetrakisphosphate to inositol 1,3,4-trisphosphate in vitro. May be involved in modulation of the function of inositol and phosphatidylinositol polyphosphate-binding proteins that are present at membranes ruffles.</text>
</comment>
<feature type="compositionally biased region" description="Basic and acidic residues" evidence="19">
    <location>
        <begin position="1138"/>
        <end position="1147"/>
    </location>
</feature>
<comment type="catalytic activity">
    <reaction evidence="11">
        <text>a 1,2-diacyl-sn-glycero-3-phospho-(1D-myo-inositol-4,5-bisphosphate) + H2O = a 1,2-diacyl-sn-glycero-3-phospho-(1D-myo-inositol 4-phosphate) + phosphate</text>
        <dbReference type="Rhea" id="RHEA:22764"/>
        <dbReference type="ChEBI" id="CHEBI:15377"/>
        <dbReference type="ChEBI" id="CHEBI:43474"/>
        <dbReference type="ChEBI" id="CHEBI:58178"/>
        <dbReference type="ChEBI" id="CHEBI:58456"/>
        <dbReference type="EC" id="3.1.3.36"/>
    </reaction>
    <physiologicalReaction direction="left-to-right" evidence="11">
        <dbReference type="Rhea" id="RHEA:22765"/>
    </physiologicalReaction>
</comment>
<dbReference type="AlphaFoldDB" id="A0A6P5L1V5"/>
<comment type="subcellular location">
    <subcellularLocation>
        <location evidence="1">Cytoplasm</location>
    </subcellularLocation>
</comment>
<evidence type="ECO:0000256" key="18">
    <source>
        <dbReference type="ARBA" id="ARBA00080358"/>
    </source>
</evidence>
<dbReference type="GO" id="GO:0034485">
    <property type="term" value="F:phosphatidylinositol-3,4,5-trisphosphate 5-phosphatase activity"/>
    <property type="evidence" value="ECO:0007669"/>
    <property type="project" value="Ensembl"/>
</dbReference>
<feature type="compositionally biased region" description="Low complexity" evidence="19">
    <location>
        <begin position="526"/>
        <end position="535"/>
    </location>
</feature>
<dbReference type="GO" id="GO:0017124">
    <property type="term" value="F:SH3 domain binding"/>
    <property type="evidence" value="ECO:0007669"/>
    <property type="project" value="UniProtKB-KW"/>
</dbReference>
<dbReference type="CTD" id="27124"/>
<dbReference type="FunFam" id="3.60.10.10:FF:000013">
    <property type="entry name" value="Phosphatidylinositol 4,5-bisphosphate 5-phosphatase A"/>
    <property type="match status" value="1"/>
</dbReference>
<dbReference type="CDD" id="cd09094">
    <property type="entry name" value="INPP5c_INPP5J-like"/>
    <property type="match status" value="1"/>
</dbReference>
<dbReference type="GO" id="GO:0005737">
    <property type="term" value="C:cytoplasm"/>
    <property type="evidence" value="ECO:0007669"/>
    <property type="project" value="UniProtKB-SubCell"/>
</dbReference>
<dbReference type="FunFam" id="2.60.40.2840:FF:000003">
    <property type="entry name" value="Phosphatidylinositol 4,5-bisphosphate 5-phosphatase A"/>
    <property type="match status" value="1"/>
</dbReference>
<evidence type="ECO:0000256" key="2">
    <source>
        <dbReference type="ARBA" id="ARBA00005910"/>
    </source>
</evidence>
<evidence type="ECO:0000256" key="10">
    <source>
        <dbReference type="ARBA" id="ARBA00023036"/>
    </source>
</evidence>
<evidence type="ECO:0000256" key="15">
    <source>
        <dbReference type="ARBA" id="ARBA00067189"/>
    </source>
</evidence>
<evidence type="ECO:0000256" key="9">
    <source>
        <dbReference type="ARBA" id="ARBA00022801"/>
    </source>
</evidence>
<feature type="compositionally biased region" description="Pro residues" evidence="19">
    <location>
        <begin position="1069"/>
        <end position="1088"/>
    </location>
</feature>
<dbReference type="Pfam" id="PF17751">
    <property type="entry name" value="SKICH"/>
    <property type="match status" value="1"/>
</dbReference>
<evidence type="ECO:0000256" key="5">
    <source>
        <dbReference type="ARBA" id="ARBA00022481"/>
    </source>
</evidence>
<dbReference type="InterPro" id="IPR000300">
    <property type="entry name" value="IPPc"/>
</dbReference>
<dbReference type="GO" id="GO:0001726">
    <property type="term" value="C:ruffle"/>
    <property type="evidence" value="ECO:0007669"/>
    <property type="project" value="Ensembl"/>
</dbReference>
<keyword evidence="8" id="KW-0677">Repeat</keyword>
<dbReference type="PANTHER" id="PTHR11200">
    <property type="entry name" value="INOSITOL 5-PHOSPHATASE"/>
    <property type="match status" value="1"/>
</dbReference>
<feature type="compositionally biased region" description="Polar residues" evidence="19">
    <location>
        <begin position="420"/>
        <end position="431"/>
    </location>
</feature>
<keyword evidence="9" id="KW-0378">Hydrolase</keyword>
<dbReference type="Proteomes" id="UP000515140">
    <property type="component" value="Unplaced"/>
</dbReference>
<dbReference type="PANTHER" id="PTHR11200:SF127">
    <property type="entry name" value="PHOSPHATIDYLINOSITOL 4,5-BISPHOSPHATE 5-PHOSPHATASE A"/>
    <property type="match status" value="1"/>
</dbReference>
<feature type="compositionally biased region" description="Polar residues" evidence="19">
    <location>
        <begin position="115"/>
        <end position="127"/>
    </location>
</feature>
<dbReference type="Pfam" id="PF22669">
    <property type="entry name" value="Exo_endo_phos2"/>
    <property type="match status" value="1"/>
</dbReference>
<keyword evidence="7" id="KW-0597">Phosphoprotein</keyword>
<evidence type="ECO:0000256" key="1">
    <source>
        <dbReference type="ARBA" id="ARBA00004496"/>
    </source>
</evidence>
<evidence type="ECO:0000256" key="11">
    <source>
        <dbReference type="ARBA" id="ARBA00050516"/>
    </source>
</evidence>
<feature type="compositionally biased region" description="Polar residues" evidence="19">
    <location>
        <begin position="179"/>
        <end position="193"/>
    </location>
</feature>
<evidence type="ECO:0000256" key="19">
    <source>
        <dbReference type="SAM" id="MobiDB-lite"/>
    </source>
</evidence>
<keyword evidence="21" id="KW-1185">Reference proteome</keyword>
<evidence type="ECO:0000313" key="21">
    <source>
        <dbReference type="Proteomes" id="UP000515140"/>
    </source>
</evidence>
<feature type="compositionally biased region" description="Polar residues" evidence="19">
    <location>
        <begin position="134"/>
        <end position="172"/>
    </location>
</feature>
<keyword evidence="10" id="KW-0729">SH3-binding</keyword>
<evidence type="ECO:0000313" key="22">
    <source>
        <dbReference type="RefSeq" id="XP_020852270.1"/>
    </source>
</evidence>
<dbReference type="GO" id="GO:0046856">
    <property type="term" value="P:phosphatidylinositol dephosphorylation"/>
    <property type="evidence" value="ECO:0007669"/>
    <property type="project" value="InterPro"/>
</dbReference>
<dbReference type="GO" id="GO:0004445">
    <property type="term" value="F:inositol-polyphosphate 5-phosphatase activity"/>
    <property type="evidence" value="ECO:0007669"/>
    <property type="project" value="UniProtKB-EC"/>
</dbReference>
<dbReference type="EC" id="3.1.3.36" evidence="4"/>
<dbReference type="FunCoup" id="A0A6P5L1V5">
    <property type="interactions" value="273"/>
</dbReference>
<evidence type="ECO:0000256" key="3">
    <source>
        <dbReference type="ARBA" id="ARBA00012997"/>
    </source>
</evidence>
<dbReference type="GO" id="GO:0043198">
    <property type="term" value="C:dendritic shaft"/>
    <property type="evidence" value="ECO:0007669"/>
    <property type="project" value="Ensembl"/>
</dbReference>
<name>A0A6P5L1V5_PHACI</name>
<dbReference type="GO" id="GO:0030426">
    <property type="term" value="C:growth cone"/>
    <property type="evidence" value="ECO:0007669"/>
    <property type="project" value="Ensembl"/>
</dbReference>
<comment type="similarity">
    <text evidence="2">Belongs to the inositol 1,4,5-trisphosphate 5-phosphatase type II family.</text>
</comment>
<dbReference type="GO" id="GO:0005886">
    <property type="term" value="C:plasma membrane"/>
    <property type="evidence" value="ECO:0007669"/>
    <property type="project" value="Ensembl"/>
</dbReference>
<evidence type="ECO:0000259" key="20">
    <source>
        <dbReference type="SMART" id="SM00128"/>
    </source>
</evidence>
<feature type="region of interest" description="Disordered" evidence="19">
    <location>
        <begin position="73"/>
        <end position="537"/>
    </location>
</feature>
<dbReference type="EC" id="3.1.3.56" evidence="3"/>
<feature type="compositionally biased region" description="Low complexity" evidence="19">
    <location>
        <begin position="256"/>
        <end position="275"/>
    </location>
</feature>
<feature type="domain" description="Inositol polyphosphate-related phosphatase" evidence="20">
    <location>
        <begin position="541"/>
        <end position="855"/>
    </location>
</feature>
<evidence type="ECO:0000256" key="16">
    <source>
        <dbReference type="ARBA" id="ARBA00075782"/>
    </source>
</evidence>
<feature type="region of interest" description="Disordered" evidence="19">
    <location>
        <begin position="1105"/>
        <end position="1147"/>
    </location>
</feature>
<dbReference type="GO" id="GO:0010977">
    <property type="term" value="P:negative regulation of neuron projection development"/>
    <property type="evidence" value="ECO:0007669"/>
    <property type="project" value="Ensembl"/>
</dbReference>
<dbReference type="GO" id="GO:0004439">
    <property type="term" value="F:phosphatidylinositol-4,5-bisphosphate 5-phosphatase activity"/>
    <property type="evidence" value="ECO:0007669"/>
    <property type="project" value="UniProtKB-EC"/>
</dbReference>
<keyword evidence="5" id="KW-0488">Methylation</keyword>
<dbReference type="SUPFAM" id="SSF56219">
    <property type="entry name" value="DNase I-like"/>
    <property type="match status" value="1"/>
</dbReference>
<feature type="compositionally biased region" description="Low complexity" evidence="19">
    <location>
        <begin position="227"/>
        <end position="239"/>
    </location>
</feature>
<dbReference type="InterPro" id="IPR046985">
    <property type="entry name" value="IP5"/>
</dbReference>
<feature type="compositionally biased region" description="Low complexity" evidence="19">
    <location>
        <begin position="967"/>
        <end position="976"/>
    </location>
</feature>
<dbReference type="InParanoid" id="A0A6P5L1V5"/>
<dbReference type="KEGG" id="pcw:110215268"/>
<dbReference type="Gene3D" id="3.60.10.10">
    <property type="entry name" value="Endonuclease/exonuclease/phosphatase"/>
    <property type="match status" value="1"/>
</dbReference>
<evidence type="ECO:0000256" key="12">
    <source>
        <dbReference type="ARBA" id="ARBA00051894"/>
    </source>
</evidence>
<dbReference type="SMART" id="SM00128">
    <property type="entry name" value="IPPc"/>
    <property type="match status" value="1"/>
</dbReference>
<sequence length="1147" mass="123126">MVEKWERRAEPKVQTDPKLVTLGWEQGQRLPGVGPWSVTLPLGPFLSRRDGAAVLAWETGTLKFSSDCRVQGVGGRLSPPHPEPPTCPSLEQAAPRPVGQRPSPSPRKLSPNPPAQEQTSPLSSTVEQRPAVAPSSTPAAGPWTTSAGPRPSVTSLGPSLTPSSAEQCQPPASTGPRPSLTSLRSCLTPSPAEQCQPPAPTGPRSSLTSLGSCLTPSSAGLWPEAPSPSSSSSSSSSFSAAGNRPFPTPPVEQHQPLSSSSSSGQRQGPGSSGLRPGPPLIEQRSSATSPQGQRLASASTSHNPALSCPLLCPASSPVEQRPLSPSGEPSWASLEPAPAPSAGDWMHTEPRTSPSSKRLPVPQPQGMDGVGTPLPAVSSHTLGQTSPNPSLSLSFRPRPEAPWNPSPEDSLLPRPPQALSLDTSRSQSESGAPSPVLLSPGSLKPTFPTSTGGPMALPKPPPSPNRSPSRSPGTNQANVAGRLGPPPSKPPETSPPKPTTNGTSPSGHRSPAPPIRSLQAPPPSSPSGSAWSAQSTCKGDPGFRITIVTWNVGTAMPPDDVTSLLHQNGDDSGGSDMIAIGLQEVNSMINQRLKDALFTDQWSELFMDALGPFNFVMVSTVRMQGVILLVFAKYYHLPFLRDVQTDCTRTGLGGYWGNKGGVSVRLSVFGHMVCFLNCHLPAHMDKAEQRKENFMTILNMQQFEGPMANGILDHDIVFWFGDLNFRIENYDLRFVKFAIDSNQLQKLWEKDQLNMAKGSWPVLKGFQEGPLTFAPTFKFDVGTNSYDTSAKKRKPAWTDRILWKIKAPSGGRSPSGRESLRVQVTQHSYRSHMEYTVSDHKPVAALFVLQFAYRDDVPLVRIDVADEWLRPDQAVVRYRMESVFSRSSWDWIGLYRVGFRHCKDYVAYVWAKHEDVDGSTYQVTFSEESLPRGGGEFILGYYSHNQNILIGVTDPFQISLPASDEGSSPTDSSRASSDGEDDSTLELLGPKSRSPSPGKMKRHRSRSPGLAKFPGLVLRPSSRERGTSRSPSPQGHRPLKSISSGQGAGTRAKEKGKAGGGPEEEDPPLPEMPGPWNFPLPSSLPRPVPLTLGLLPSLRLEPILGSQWREGPEPEDRISPKSPGHPPRSPSPGAKSPQRMEDGPLGP</sequence>
<accession>A0A6P5L1V5</accession>
<gene>
    <name evidence="22" type="primary">INPP5J</name>
</gene>
<evidence type="ECO:0000256" key="8">
    <source>
        <dbReference type="ARBA" id="ARBA00022737"/>
    </source>
</evidence>
<feature type="region of interest" description="Disordered" evidence="19">
    <location>
        <begin position="960"/>
        <end position="1091"/>
    </location>
</feature>
<dbReference type="RefSeq" id="XP_020852270.1">
    <property type="nucleotide sequence ID" value="XM_020996611.1"/>
</dbReference>
<comment type="catalytic activity">
    <reaction evidence="12">
        <text>1D-myo-inositol 1,4,5-trisphosphate + H2O = 1D-myo-inositol 1,4-bisphosphate + phosphate</text>
        <dbReference type="Rhea" id="RHEA:19797"/>
        <dbReference type="ChEBI" id="CHEBI:15377"/>
        <dbReference type="ChEBI" id="CHEBI:43474"/>
        <dbReference type="ChEBI" id="CHEBI:58282"/>
        <dbReference type="ChEBI" id="CHEBI:203600"/>
        <dbReference type="EC" id="3.1.3.56"/>
    </reaction>
    <physiologicalReaction direction="left-to-right" evidence="12">
        <dbReference type="Rhea" id="RHEA:19798"/>
    </physiologicalReaction>
</comment>
<evidence type="ECO:0000256" key="14">
    <source>
        <dbReference type="ARBA" id="ARBA00059259"/>
    </source>
</evidence>
<feature type="compositionally biased region" description="Pro residues" evidence="19">
    <location>
        <begin position="484"/>
        <end position="498"/>
    </location>
</feature>
<evidence type="ECO:0000256" key="4">
    <source>
        <dbReference type="ARBA" id="ARBA00013044"/>
    </source>
</evidence>
<comment type="catalytic activity">
    <reaction evidence="13">
        <text>1D-myo-inositol 1,3,4,5-tetrakisphosphate + H2O = 1D-myo-inositol 1,3,4-trisphosphate + phosphate</text>
        <dbReference type="Rhea" id="RHEA:11392"/>
        <dbReference type="ChEBI" id="CHEBI:15377"/>
        <dbReference type="ChEBI" id="CHEBI:43474"/>
        <dbReference type="ChEBI" id="CHEBI:57895"/>
        <dbReference type="ChEBI" id="CHEBI:58414"/>
        <dbReference type="EC" id="3.1.3.56"/>
    </reaction>
    <physiologicalReaction direction="left-to-right" evidence="13">
        <dbReference type="Rhea" id="RHEA:11393"/>
    </physiologicalReaction>
</comment>
<reference evidence="22" key="1">
    <citation type="submission" date="2025-08" db="UniProtKB">
        <authorList>
            <consortium name="RefSeq"/>
        </authorList>
    </citation>
    <scope>IDENTIFICATION</scope>
    <source>
        <tissue evidence="22">Spleen</tissue>
    </source>
</reference>
<feature type="compositionally biased region" description="Polar residues" evidence="19">
    <location>
        <begin position="203"/>
        <end position="218"/>
    </location>
</feature>
<dbReference type="InterPro" id="IPR036691">
    <property type="entry name" value="Endo/exonu/phosph_ase_sf"/>
</dbReference>
<dbReference type="Gene3D" id="2.60.40.2840">
    <property type="match status" value="1"/>
</dbReference>
<dbReference type="GeneID" id="110215268"/>
<organism evidence="21 22">
    <name type="scientific">Phascolarctos cinereus</name>
    <name type="common">Koala</name>
    <dbReference type="NCBI Taxonomy" id="38626"/>
    <lineage>
        <taxon>Eukaryota</taxon>
        <taxon>Metazoa</taxon>
        <taxon>Chordata</taxon>
        <taxon>Craniata</taxon>
        <taxon>Vertebrata</taxon>
        <taxon>Euteleostomi</taxon>
        <taxon>Mammalia</taxon>
        <taxon>Metatheria</taxon>
        <taxon>Diprotodontia</taxon>
        <taxon>Phascolarctidae</taxon>
        <taxon>Phascolarctos</taxon>
    </lineage>
</organism>
<feature type="compositionally biased region" description="Polar residues" evidence="19">
    <location>
        <begin position="378"/>
        <end position="393"/>
    </location>
</feature>
<evidence type="ECO:0000256" key="6">
    <source>
        <dbReference type="ARBA" id="ARBA00022490"/>
    </source>
</evidence>
<dbReference type="InterPro" id="IPR041611">
    <property type="entry name" value="SKICH"/>
</dbReference>
<feature type="compositionally biased region" description="Polar residues" evidence="19">
    <location>
        <begin position="283"/>
        <end position="304"/>
    </location>
</feature>
<evidence type="ECO:0000256" key="13">
    <source>
        <dbReference type="ARBA" id="ARBA00052071"/>
    </source>
</evidence>
<keyword evidence="6" id="KW-0963">Cytoplasm</keyword>
<evidence type="ECO:0000256" key="7">
    <source>
        <dbReference type="ARBA" id="ARBA00022553"/>
    </source>
</evidence>
<protein>
    <recommendedName>
        <fullName evidence="15">Phosphatidylinositol 4,5-bisphosphate 5-phosphatase A</fullName>
        <ecNumber evidence="4">3.1.3.36</ecNumber>
        <ecNumber evidence="3">3.1.3.56</ecNumber>
    </recommendedName>
    <alternativeName>
        <fullName evidence="16">Inositol polyphosphate 5-phosphatase J</fullName>
    </alternativeName>
    <alternativeName>
        <fullName evidence="18">Phosphatidylinositol 1,3,4,5-tetrakisphosphate 5-phosphatase</fullName>
    </alternativeName>
    <alternativeName>
        <fullName evidence="17">Phosphatidylinositol 1,4,5-trisphosphate 5-phosphatase</fullName>
    </alternativeName>
</protein>
<evidence type="ECO:0000256" key="17">
    <source>
        <dbReference type="ARBA" id="ARBA00080251"/>
    </source>
</evidence>
<proteinExistence type="inferred from homology"/>